<dbReference type="Proteomes" id="UP000017200">
    <property type="component" value="Unassembled WGS sequence"/>
</dbReference>
<dbReference type="AlphaFoldDB" id="U5GYJ0"/>
<gene>
    <name evidence="3" type="ORF">MVLG_00257</name>
</gene>
<feature type="signal peptide" evidence="2">
    <location>
        <begin position="1"/>
        <end position="21"/>
    </location>
</feature>
<sequence length="451" mass="49976">MISSRRYAILVLLVCITVTSGAPTPDPLSLGGFGKLLNPFSWFGHKNSSDGTTTSGTSANTSTASTSHPEDTARNAAAVALEKADPWNNTLVCAVACAQKENGITKNRLCPQLCKMTMNLRKAPQASLLDPGKAHDPNMANSSAHLISPDHPYQKTYASRPKATYGTSRRPSPQMGLAMLKDTIPLTTFLGLGALLQYLVILVSPPTWWWTKWVLPLLLILAPWVKPTMIHYGLSSSPDHDRVMPGKWMARMPGGEEDPTTGRVQSPEFVIFMIGARFHGPFGRFSSSSKKLGKAFNEMWAQLSADPDSGLLNVDMYLGTSEWRNNKLKTVAVFRSKEDLWKFARGPLHSKVWTDYYNLGGYEDRGYEIWHEMFVVKEGGFDGIYVNHDPSGNTMANIFRQLNEIDPEGTRSEEGDRWKSILVPINSAKTKTSAGRMGQEEYKSEKEVVNK</sequence>
<feature type="region of interest" description="Disordered" evidence="1">
    <location>
        <begin position="429"/>
        <end position="451"/>
    </location>
</feature>
<protein>
    <recommendedName>
        <fullName evidence="6">ABM domain-containing protein</fullName>
    </recommendedName>
</protein>
<dbReference type="OrthoDB" id="2534508at2759"/>
<reference evidence="4" key="4">
    <citation type="submission" date="2015-06" db="UniProtKB">
        <authorList>
            <consortium name="EnsemblFungi"/>
        </authorList>
    </citation>
    <scope>IDENTIFICATION</scope>
</reference>
<dbReference type="EMBL" id="AEIJ01000018">
    <property type="status" value="NOT_ANNOTATED_CDS"/>
    <property type="molecule type" value="Genomic_DNA"/>
</dbReference>
<organism evidence="3">
    <name type="scientific">Microbotryum lychnidis-dioicae (strain p1A1 Lamole / MvSl-1064)</name>
    <name type="common">Anther smut fungus</name>
    <dbReference type="NCBI Taxonomy" id="683840"/>
    <lineage>
        <taxon>Eukaryota</taxon>
        <taxon>Fungi</taxon>
        <taxon>Dikarya</taxon>
        <taxon>Basidiomycota</taxon>
        <taxon>Pucciniomycotina</taxon>
        <taxon>Microbotryomycetes</taxon>
        <taxon>Microbotryales</taxon>
        <taxon>Microbotryaceae</taxon>
        <taxon>Microbotryum</taxon>
    </lineage>
</organism>
<feature type="region of interest" description="Disordered" evidence="1">
    <location>
        <begin position="127"/>
        <end position="152"/>
    </location>
</feature>
<dbReference type="InParanoid" id="U5GYJ0"/>
<dbReference type="EnsemblFungi" id="MVLG_00257T0">
    <property type="protein sequence ID" value="MVLG_00257T0"/>
    <property type="gene ID" value="MVLG_00257"/>
</dbReference>
<keyword evidence="2" id="KW-0732">Signal</keyword>
<reference evidence="3 5" key="3">
    <citation type="journal article" date="2015" name="BMC Genomics">
        <title>Sex and parasites: genomic and transcriptomic analysis of Microbotryum lychnidis-dioicae, the biotrophic and plant-castrating anther smut fungus.</title>
        <authorList>
            <person name="Perlin M.H."/>
            <person name="Amselem J."/>
            <person name="Fontanillas E."/>
            <person name="Toh S.S."/>
            <person name="Chen Z."/>
            <person name="Goldberg J."/>
            <person name="Duplessis S."/>
            <person name="Henrissat B."/>
            <person name="Young S."/>
            <person name="Zeng Q."/>
            <person name="Aguileta G."/>
            <person name="Petit E."/>
            <person name="Badouin H."/>
            <person name="Andrews J."/>
            <person name="Razeeq D."/>
            <person name="Gabaldon T."/>
            <person name="Quesneville H."/>
            <person name="Giraud T."/>
            <person name="Hood M.E."/>
            <person name="Schultz D.J."/>
            <person name="Cuomo C.A."/>
        </authorList>
    </citation>
    <scope>NUCLEOTIDE SEQUENCE [LARGE SCALE GENOMIC DNA]</scope>
    <source>
        <strain evidence="3">P1A1 Lamole</strain>
        <strain evidence="5">p1A1 Lamole</strain>
    </source>
</reference>
<evidence type="ECO:0000313" key="4">
    <source>
        <dbReference type="EnsemblFungi" id="MVLG_00257T0"/>
    </source>
</evidence>
<dbReference type="InterPro" id="IPR025444">
    <property type="entry name" value="Monooxy_af470"/>
</dbReference>
<evidence type="ECO:0000313" key="3">
    <source>
        <dbReference type="EMBL" id="KDE09859.1"/>
    </source>
</evidence>
<evidence type="ECO:0000256" key="2">
    <source>
        <dbReference type="SAM" id="SignalP"/>
    </source>
</evidence>
<dbReference type="STRING" id="683840.U5GYJ0"/>
<dbReference type="HOGENOM" id="CLU_607199_0_0_1"/>
<dbReference type="EMBL" id="GL541643">
    <property type="protein sequence ID" value="KDE09859.1"/>
    <property type="molecule type" value="Genomic_DNA"/>
</dbReference>
<name>U5GYJ0_USTV1</name>
<proteinExistence type="predicted"/>
<keyword evidence="5" id="KW-1185">Reference proteome</keyword>
<dbReference type="Pfam" id="PF13826">
    <property type="entry name" value="Monooxy_af470-like"/>
    <property type="match status" value="1"/>
</dbReference>
<evidence type="ECO:0000256" key="1">
    <source>
        <dbReference type="SAM" id="MobiDB-lite"/>
    </source>
</evidence>
<feature type="compositionally biased region" description="Low complexity" evidence="1">
    <location>
        <begin position="49"/>
        <end position="67"/>
    </location>
</feature>
<reference evidence="3" key="2">
    <citation type="submission" date="2010-11" db="EMBL/GenBank/DDBJ databases">
        <authorList>
            <consortium name="The Broad Institute Genome Sequencing Platform"/>
            <person name="Earl A."/>
            <person name="Ward D."/>
            <person name="Feldgarden M."/>
            <person name="Gevers D."/>
            <person name="Butler R."/>
            <person name="Young S.K."/>
            <person name="Zeng Q."/>
            <person name="Gargeya S."/>
            <person name="Fitzgerald M."/>
            <person name="Haas B."/>
            <person name="Abouelleil A."/>
            <person name="Alvarado L."/>
            <person name="Arachchi H.M."/>
            <person name="Berlin A."/>
            <person name="Brown A."/>
            <person name="Chapman S.B."/>
            <person name="Chen Z."/>
            <person name="Dunbar C."/>
            <person name="Freedman E."/>
            <person name="Gearin G."/>
            <person name="Gellesch M."/>
            <person name="Goldberg J."/>
            <person name="Griggs A."/>
            <person name="Gujja S."/>
            <person name="Heilman E."/>
            <person name="Heiman D."/>
            <person name="Howarth C."/>
            <person name="Larson L."/>
            <person name="Lui A."/>
            <person name="MacDonald P.J.P."/>
            <person name="Mehta T."/>
            <person name="Montmayeur A."/>
            <person name="Murphy C."/>
            <person name="Neiman D."/>
            <person name="Pearson M."/>
            <person name="Priest M."/>
            <person name="Roberts A."/>
            <person name="Saif S."/>
            <person name="Shea T."/>
            <person name="Shenoy N."/>
            <person name="Sisk P."/>
            <person name="Stolte C."/>
            <person name="Sykes S."/>
            <person name="White J."/>
            <person name="Yandava C."/>
            <person name="Wortman J."/>
            <person name="Nusbaum C."/>
            <person name="Birren B."/>
        </authorList>
    </citation>
    <scope>NUCLEOTIDE SEQUENCE</scope>
    <source>
        <strain evidence="3">P1A1 Lamole</strain>
    </source>
</reference>
<reference evidence="5" key="1">
    <citation type="submission" date="2010-11" db="EMBL/GenBank/DDBJ databases">
        <title>The genome sequence of Microbotryum violaceum strain p1A1 Lamole.</title>
        <authorList>
            <person name="Cuomo C."/>
            <person name="Perlin M."/>
            <person name="Young S.K."/>
            <person name="Zeng Q."/>
            <person name="Gargeya S."/>
            <person name="Alvarado L."/>
            <person name="Berlin A."/>
            <person name="Chapman S.B."/>
            <person name="Chen Z."/>
            <person name="Freedman E."/>
            <person name="Gellesch M."/>
            <person name="Goldberg J."/>
            <person name="Griggs A."/>
            <person name="Gujja S."/>
            <person name="Heilman E."/>
            <person name="Heiman D."/>
            <person name="Howarth C."/>
            <person name="Mehta T."/>
            <person name="Neiman D."/>
            <person name="Pearson M."/>
            <person name="Roberts A."/>
            <person name="Saif S."/>
            <person name="Shea T."/>
            <person name="Shenoy N."/>
            <person name="Sisk P."/>
            <person name="Stolte C."/>
            <person name="Sykes S."/>
            <person name="White J."/>
            <person name="Yandava C."/>
            <person name="Haas B."/>
            <person name="Nusbaum C."/>
            <person name="Birren B."/>
        </authorList>
    </citation>
    <scope>NUCLEOTIDE SEQUENCE [LARGE SCALE GENOMIC DNA]</scope>
    <source>
        <strain evidence="5">p1A1 Lamole</strain>
    </source>
</reference>
<feature type="chain" id="PRO_5009724288" description="ABM domain-containing protein" evidence="2">
    <location>
        <begin position="22"/>
        <end position="451"/>
    </location>
</feature>
<feature type="compositionally biased region" description="Basic and acidic residues" evidence="1">
    <location>
        <begin position="438"/>
        <end position="451"/>
    </location>
</feature>
<evidence type="ECO:0000313" key="5">
    <source>
        <dbReference type="Proteomes" id="UP000017200"/>
    </source>
</evidence>
<evidence type="ECO:0008006" key="6">
    <source>
        <dbReference type="Google" id="ProtNLM"/>
    </source>
</evidence>
<feature type="region of interest" description="Disordered" evidence="1">
    <location>
        <begin position="48"/>
        <end position="72"/>
    </location>
</feature>
<accession>U5GYJ0</accession>